<name>A0A8C5QMZ3_9ANUR</name>
<proteinExistence type="predicted"/>
<evidence type="ECO:0000313" key="3">
    <source>
        <dbReference type="Proteomes" id="UP000694569"/>
    </source>
</evidence>
<dbReference type="Proteomes" id="UP000694569">
    <property type="component" value="Unplaced"/>
</dbReference>
<feature type="domain" description="C1q" evidence="1">
    <location>
        <begin position="133"/>
        <end position="176"/>
    </location>
</feature>
<dbReference type="Ensembl" id="ENSLLET00000042235.1">
    <property type="protein sequence ID" value="ENSLLEP00000040587.1"/>
    <property type="gene ID" value="ENSLLEG00000025833.1"/>
</dbReference>
<dbReference type="AlphaFoldDB" id="A0A8C5QMZ3"/>
<dbReference type="InterPro" id="IPR008983">
    <property type="entry name" value="Tumour_necrosis_fac-like_dom"/>
</dbReference>
<sequence length="190" mass="19871">VGKVACACIGKVWVCVCREGGCVQEGGVCRKVACVVQGRCVCVCREGGVCVSREGGVCVCREGGVCVCREGGVCVCWEGGVCVCREGGVDGLLLSVEKKVAIRCQTLGAGQLERVQLVDLEEVKGLMLWSASLQVRASAIAQDADQNYDYASNSVVLHLDSGDEIYVKLDGGKAHGGNNNKCGLNSKPLL</sequence>
<dbReference type="Gene3D" id="2.60.120.40">
    <property type="match status" value="1"/>
</dbReference>
<dbReference type="SUPFAM" id="SSF49842">
    <property type="entry name" value="TNF-like"/>
    <property type="match status" value="1"/>
</dbReference>
<accession>A0A8C5QMZ3</accession>
<reference evidence="2" key="1">
    <citation type="submission" date="2025-08" db="UniProtKB">
        <authorList>
            <consortium name="Ensembl"/>
        </authorList>
    </citation>
    <scope>IDENTIFICATION</scope>
</reference>
<protein>
    <recommendedName>
        <fullName evidence="1">C1q domain-containing protein</fullName>
    </recommendedName>
</protein>
<dbReference type="GeneTree" id="ENSGT00940000156913"/>
<dbReference type="Pfam" id="PF00386">
    <property type="entry name" value="C1q"/>
    <property type="match status" value="1"/>
</dbReference>
<dbReference type="OrthoDB" id="10070467at2759"/>
<organism evidence="2 3">
    <name type="scientific">Leptobrachium leishanense</name>
    <name type="common">Leishan spiny toad</name>
    <dbReference type="NCBI Taxonomy" id="445787"/>
    <lineage>
        <taxon>Eukaryota</taxon>
        <taxon>Metazoa</taxon>
        <taxon>Chordata</taxon>
        <taxon>Craniata</taxon>
        <taxon>Vertebrata</taxon>
        <taxon>Euteleostomi</taxon>
        <taxon>Amphibia</taxon>
        <taxon>Batrachia</taxon>
        <taxon>Anura</taxon>
        <taxon>Pelobatoidea</taxon>
        <taxon>Megophryidae</taxon>
        <taxon>Leptobrachium</taxon>
    </lineage>
</organism>
<evidence type="ECO:0000313" key="2">
    <source>
        <dbReference type="Ensembl" id="ENSLLEP00000040587.1"/>
    </source>
</evidence>
<keyword evidence="3" id="KW-1185">Reference proteome</keyword>
<dbReference type="InterPro" id="IPR001073">
    <property type="entry name" value="C1q_dom"/>
</dbReference>
<reference evidence="2" key="2">
    <citation type="submission" date="2025-09" db="UniProtKB">
        <authorList>
            <consortium name="Ensembl"/>
        </authorList>
    </citation>
    <scope>IDENTIFICATION</scope>
</reference>
<evidence type="ECO:0000259" key="1">
    <source>
        <dbReference type="Pfam" id="PF00386"/>
    </source>
</evidence>